<protein>
    <recommendedName>
        <fullName evidence="4">Lipid droplet-associated hydrolase</fullName>
        <ecNumber evidence="9">3.1.1.13</ecNumber>
    </recommendedName>
    <alternativeName>
        <fullName evidence="8">Lipid droplet-associated serine hydrolase</fullName>
    </alternativeName>
</protein>
<evidence type="ECO:0000256" key="7">
    <source>
        <dbReference type="ARBA" id="ARBA00022824"/>
    </source>
</evidence>
<comment type="similarity">
    <text evidence="3">Belongs to the AB hydrolase superfamily. LDAH family.</text>
</comment>
<keyword evidence="11" id="KW-0472">Membrane</keyword>
<keyword evidence="5" id="KW-0551">Lipid droplet</keyword>
<dbReference type="GO" id="GO:0005811">
    <property type="term" value="C:lipid droplet"/>
    <property type="evidence" value="ECO:0007669"/>
    <property type="project" value="UniProtKB-SubCell"/>
</dbReference>
<dbReference type="InterPro" id="IPR029058">
    <property type="entry name" value="AB_hydrolase_fold"/>
</dbReference>
<gene>
    <name evidence="12" type="ORF">TSIB3V08_LOCUS7846</name>
</gene>
<keyword evidence="6" id="KW-0378">Hydrolase</keyword>
<dbReference type="GO" id="GO:0019915">
    <property type="term" value="P:lipid storage"/>
    <property type="evidence" value="ECO:0007669"/>
    <property type="project" value="InterPro"/>
</dbReference>
<evidence type="ECO:0000256" key="4">
    <source>
        <dbReference type="ARBA" id="ARBA00019242"/>
    </source>
</evidence>
<organism evidence="12">
    <name type="scientific">Timema shepardi</name>
    <name type="common">Walking stick</name>
    <dbReference type="NCBI Taxonomy" id="629360"/>
    <lineage>
        <taxon>Eukaryota</taxon>
        <taxon>Metazoa</taxon>
        <taxon>Ecdysozoa</taxon>
        <taxon>Arthropoda</taxon>
        <taxon>Hexapoda</taxon>
        <taxon>Insecta</taxon>
        <taxon>Pterygota</taxon>
        <taxon>Neoptera</taxon>
        <taxon>Polyneoptera</taxon>
        <taxon>Phasmatodea</taxon>
        <taxon>Timematodea</taxon>
        <taxon>Timematoidea</taxon>
        <taxon>Timematidae</taxon>
        <taxon>Timema</taxon>
    </lineage>
</organism>
<dbReference type="PANTHER" id="PTHR13390:SF0">
    <property type="entry name" value="LIPID DROPLET-ASSOCIATED HYDROLASE"/>
    <property type="match status" value="1"/>
</dbReference>
<keyword evidence="11" id="KW-0812">Transmembrane</keyword>
<evidence type="ECO:0000256" key="11">
    <source>
        <dbReference type="SAM" id="Phobius"/>
    </source>
</evidence>
<proteinExistence type="inferred from homology"/>
<evidence type="ECO:0000256" key="1">
    <source>
        <dbReference type="ARBA" id="ARBA00004240"/>
    </source>
</evidence>
<dbReference type="PANTHER" id="PTHR13390">
    <property type="entry name" value="LIPASE"/>
    <property type="match status" value="1"/>
</dbReference>
<evidence type="ECO:0000313" key="12">
    <source>
        <dbReference type="EMBL" id="CAD7263776.1"/>
    </source>
</evidence>
<sequence length="304" mass="34641">MQEGFVFVNSVPTRVVSRGGWIEDGLKGHKELILFISGNPGLTGYYSIFLDTIHSNLGIPVWALSHAGHELPPEERALPSLSKNPNFYNMEGQAQHKIAFMEKYIPPNVKVYLIGHSIGCKMILEVMKNSRIHSQVRKCYLMFPTIERMAASPNGKFLTSLILPIVPLIVFLAWVFTSLPRTLRRVLINIYFSIHKSTDDMIDTTVDLVNPTVLRNVFFLAKDEMENVTELDSDTMTTFRDKLILYYGARDGWTPLNYVKDLKESHPEVKSIICDKNFDHAFVLNMSQAVGDMVSDWVKSERQK</sequence>
<keyword evidence="11" id="KW-1133">Transmembrane helix</keyword>
<dbReference type="GO" id="GO:0004771">
    <property type="term" value="F:sterol ester esterase activity"/>
    <property type="evidence" value="ECO:0007669"/>
    <property type="project" value="UniProtKB-EC"/>
</dbReference>
<dbReference type="Pfam" id="PF10230">
    <property type="entry name" value="LIDHydrolase"/>
    <property type="match status" value="1"/>
</dbReference>
<accession>A0A7R9B038</accession>
<evidence type="ECO:0000256" key="10">
    <source>
        <dbReference type="ARBA" id="ARBA00049527"/>
    </source>
</evidence>
<evidence type="ECO:0000256" key="9">
    <source>
        <dbReference type="ARBA" id="ARBA00039150"/>
    </source>
</evidence>
<comment type="subcellular location">
    <subcellularLocation>
        <location evidence="1">Endoplasmic reticulum</location>
    </subcellularLocation>
    <subcellularLocation>
        <location evidence="2">Lipid droplet</location>
    </subcellularLocation>
</comment>
<evidence type="ECO:0000256" key="5">
    <source>
        <dbReference type="ARBA" id="ARBA00022677"/>
    </source>
</evidence>
<dbReference type="FunFam" id="3.40.50.1820:FF:000068">
    <property type="entry name" value="Lipid droplet associated hydrolase"/>
    <property type="match status" value="1"/>
</dbReference>
<dbReference type="SUPFAM" id="SSF53474">
    <property type="entry name" value="alpha/beta-Hydrolases"/>
    <property type="match status" value="1"/>
</dbReference>
<keyword evidence="7" id="KW-0256">Endoplasmic reticulum</keyword>
<evidence type="ECO:0000256" key="2">
    <source>
        <dbReference type="ARBA" id="ARBA00004502"/>
    </source>
</evidence>
<reference evidence="12" key="1">
    <citation type="submission" date="2020-11" db="EMBL/GenBank/DDBJ databases">
        <authorList>
            <person name="Tran Van P."/>
        </authorList>
    </citation>
    <scope>NUCLEOTIDE SEQUENCE</scope>
</reference>
<evidence type="ECO:0000256" key="6">
    <source>
        <dbReference type="ARBA" id="ARBA00022801"/>
    </source>
</evidence>
<dbReference type="EC" id="3.1.1.13" evidence="9"/>
<dbReference type="EMBL" id="OC003844">
    <property type="protein sequence ID" value="CAD7263776.1"/>
    <property type="molecule type" value="Genomic_DNA"/>
</dbReference>
<evidence type="ECO:0000256" key="3">
    <source>
        <dbReference type="ARBA" id="ARBA00008300"/>
    </source>
</evidence>
<dbReference type="Gene3D" id="3.40.50.1820">
    <property type="entry name" value="alpha/beta hydrolase"/>
    <property type="match status" value="1"/>
</dbReference>
<dbReference type="GO" id="GO:0005783">
    <property type="term" value="C:endoplasmic reticulum"/>
    <property type="evidence" value="ECO:0007669"/>
    <property type="project" value="UniProtKB-SubCell"/>
</dbReference>
<dbReference type="AlphaFoldDB" id="A0A7R9B038"/>
<dbReference type="InterPro" id="IPR019363">
    <property type="entry name" value="LDAH"/>
</dbReference>
<feature type="transmembrane region" description="Helical" evidence="11">
    <location>
        <begin position="157"/>
        <end position="176"/>
    </location>
</feature>
<name>A0A7R9B038_TIMSH</name>
<comment type="catalytic activity">
    <reaction evidence="10">
        <text>a cholesterol ester + H2O = cholesterol + a fatty acid + H(+)</text>
        <dbReference type="Rhea" id="RHEA:36403"/>
        <dbReference type="ChEBI" id="CHEBI:15377"/>
        <dbReference type="ChEBI" id="CHEBI:15378"/>
        <dbReference type="ChEBI" id="CHEBI:16113"/>
        <dbReference type="ChEBI" id="CHEBI:17002"/>
        <dbReference type="ChEBI" id="CHEBI:28868"/>
        <dbReference type="EC" id="3.1.1.13"/>
    </reaction>
    <physiologicalReaction direction="left-to-right" evidence="10">
        <dbReference type="Rhea" id="RHEA:36404"/>
    </physiologicalReaction>
</comment>
<dbReference type="GO" id="GO:0034389">
    <property type="term" value="P:lipid droplet organization"/>
    <property type="evidence" value="ECO:0007669"/>
    <property type="project" value="UniProtKB-ARBA"/>
</dbReference>
<evidence type="ECO:0000256" key="8">
    <source>
        <dbReference type="ARBA" id="ARBA00031924"/>
    </source>
</evidence>